<feature type="transmembrane region" description="Helical" evidence="2">
    <location>
        <begin position="171"/>
        <end position="189"/>
    </location>
</feature>
<keyword evidence="2" id="KW-1133">Transmembrane helix</keyword>
<protein>
    <submittedName>
        <fullName evidence="3">Uncharacterized protein</fullName>
    </submittedName>
</protein>
<feature type="transmembrane region" description="Helical" evidence="2">
    <location>
        <begin position="81"/>
        <end position="105"/>
    </location>
</feature>
<organism evidence="3 4">
    <name type="scientific">Drosophila virilis</name>
    <name type="common">Fruit fly</name>
    <dbReference type="NCBI Taxonomy" id="7244"/>
    <lineage>
        <taxon>Eukaryota</taxon>
        <taxon>Metazoa</taxon>
        <taxon>Ecdysozoa</taxon>
        <taxon>Arthropoda</taxon>
        <taxon>Hexapoda</taxon>
        <taxon>Insecta</taxon>
        <taxon>Pterygota</taxon>
        <taxon>Neoptera</taxon>
        <taxon>Endopterygota</taxon>
        <taxon>Diptera</taxon>
        <taxon>Brachycera</taxon>
        <taxon>Muscomorpha</taxon>
        <taxon>Ephydroidea</taxon>
        <taxon>Drosophilidae</taxon>
        <taxon>Drosophila</taxon>
    </lineage>
</organism>
<feature type="transmembrane region" description="Helical" evidence="2">
    <location>
        <begin position="20"/>
        <end position="40"/>
    </location>
</feature>
<dbReference type="OrthoDB" id="7867995at2759"/>
<feature type="region of interest" description="Disordered" evidence="1">
    <location>
        <begin position="776"/>
        <end position="858"/>
    </location>
</feature>
<evidence type="ECO:0000313" key="4">
    <source>
        <dbReference type="Proteomes" id="UP000008792"/>
    </source>
</evidence>
<dbReference type="AlphaFoldDB" id="B4LIH4"/>
<keyword evidence="2" id="KW-0812">Transmembrane</keyword>
<evidence type="ECO:0000256" key="1">
    <source>
        <dbReference type="SAM" id="MobiDB-lite"/>
    </source>
</evidence>
<reference evidence="3 4" key="1">
    <citation type="journal article" date="2007" name="Nature">
        <title>Evolution of genes and genomes on the Drosophila phylogeny.</title>
        <authorList>
            <consortium name="Drosophila 12 Genomes Consortium"/>
            <person name="Clark A.G."/>
            <person name="Eisen M.B."/>
            <person name="Smith D.R."/>
            <person name="Bergman C.M."/>
            <person name="Oliver B."/>
            <person name="Markow T.A."/>
            <person name="Kaufman T.C."/>
            <person name="Kellis M."/>
            <person name="Gelbart W."/>
            <person name="Iyer V.N."/>
            <person name="Pollard D.A."/>
            <person name="Sackton T.B."/>
            <person name="Larracuente A.M."/>
            <person name="Singh N.D."/>
            <person name="Abad J.P."/>
            <person name="Abt D.N."/>
            <person name="Adryan B."/>
            <person name="Aguade M."/>
            <person name="Akashi H."/>
            <person name="Anderson W.W."/>
            <person name="Aquadro C.F."/>
            <person name="Ardell D.H."/>
            <person name="Arguello R."/>
            <person name="Artieri C.G."/>
            <person name="Barbash D.A."/>
            <person name="Barker D."/>
            <person name="Barsanti P."/>
            <person name="Batterham P."/>
            <person name="Batzoglou S."/>
            <person name="Begun D."/>
            <person name="Bhutkar A."/>
            <person name="Blanco E."/>
            <person name="Bosak S.A."/>
            <person name="Bradley R.K."/>
            <person name="Brand A.D."/>
            <person name="Brent M.R."/>
            <person name="Brooks A.N."/>
            <person name="Brown R.H."/>
            <person name="Butlin R.K."/>
            <person name="Caggese C."/>
            <person name="Calvi B.R."/>
            <person name="Bernardo de Carvalho A."/>
            <person name="Caspi A."/>
            <person name="Castrezana S."/>
            <person name="Celniker S.E."/>
            <person name="Chang J.L."/>
            <person name="Chapple C."/>
            <person name="Chatterji S."/>
            <person name="Chinwalla A."/>
            <person name="Civetta A."/>
            <person name="Clifton S.W."/>
            <person name="Comeron J.M."/>
            <person name="Costello J.C."/>
            <person name="Coyne J.A."/>
            <person name="Daub J."/>
            <person name="David R.G."/>
            <person name="Delcher A.L."/>
            <person name="Delehaunty K."/>
            <person name="Do C.B."/>
            <person name="Ebling H."/>
            <person name="Edwards K."/>
            <person name="Eickbush T."/>
            <person name="Evans J.D."/>
            <person name="Filipski A."/>
            <person name="Findeiss S."/>
            <person name="Freyhult E."/>
            <person name="Fulton L."/>
            <person name="Fulton R."/>
            <person name="Garcia A.C."/>
            <person name="Gardiner A."/>
            <person name="Garfield D.A."/>
            <person name="Garvin B.E."/>
            <person name="Gibson G."/>
            <person name="Gilbert D."/>
            <person name="Gnerre S."/>
            <person name="Godfrey J."/>
            <person name="Good R."/>
            <person name="Gotea V."/>
            <person name="Gravely B."/>
            <person name="Greenberg A.J."/>
            <person name="Griffiths-Jones S."/>
            <person name="Gross S."/>
            <person name="Guigo R."/>
            <person name="Gustafson E.A."/>
            <person name="Haerty W."/>
            <person name="Hahn M.W."/>
            <person name="Halligan D.L."/>
            <person name="Halpern A.L."/>
            <person name="Halter G.M."/>
            <person name="Han M.V."/>
            <person name="Heger A."/>
            <person name="Hillier L."/>
            <person name="Hinrichs A.S."/>
            <person name="Holmes I."/>
            <person name="Hoskins R.A."/>
            <person name="Hubisz M.J."/>
            <person name="Hultmark D."/>
            <person name="Huntley M.A."/>
            <person name="Jaffe D.B."/>
            <person name="Jagadeeshan S."/>
            <person name="Jeck W.R."/>
            <person name="Johnson J."/>
            <person name="Jones C.D."/>
            <person name="Jordan W.C."/>
            <person name="Karpen G.H."/>
            <person name="Kataoka E."/>
            <person name="Keightley P.D."/>
            <person name="Kheradpour P."/>
            <person name="Kirkness E.F."/>
            <person name="Koerich L.B."/>
            <person name="Kristiansen K."/>
            <person name="Kudrna D."/>
            <person name="Kulathinal R.J."/>
            <person name="Kumar S."/>
            <person name="Kwok R."/>
            <person name="Lander E."/>
            <person name="Langley C.H."/>
            <person name="Lapoint R."/>
            <person name="Lazzaro B.P."/>
            <person name="Lee S.J."/>
            <person name="Levesque L."/>
            <person name="Li R."/>
            <person name="Lin C.F."/>
            <person name="Lin M.F."/>
            <person name="Lindblad-Toh K."/>
            <person name="Llopart A."/>
            <person name="Long M."/>
            <person name="Low L."/>
            <person name="Lozovsky E."/>
            <person name="Lu J."/>
            <person name="Luo M."/>
            <person name="Machado C.A."/>
            <person name="Makalowski W."/>
            <person name="Marzo M."/>
            <person name="Matsuda M."/>
            <person name="Matzkin L."/>
            <person name="McAllister B."/>
            <person name="McBride C.S."/>
            <person name="McKernan B."/>
            <person name="McKernan K."/>
            <person name="Mendez-Lago M."/>
            <person name="Minx P."/>
            <person name="Mollenhauer M.U."/>
            <person name="Montooth K."/>
            <person name="Mount S.M."/>
            <person name="Mu X."/>
            <person name="Myers E."/>
            <person name="Negre B."/>
            <person name="Newfeld S."/>
            <person name="Nielsen R."/>
            <person name="Noor M.A."/>
            <person name="O'Grady P."/>
            <person name="Pachter L."/>
            <person name="Papaceit M."/>
            <person name="Parisi M.J."/>
            <person name="Parisi M."/>
            <person name="Parts L."/>
            <person name="Pedersen J.S."/>
            <person name="Pesole G."/>
            <person name="Phillippy A.M."/>
            <person name="Ponting C.P."/>
            <person name="Pop M."/>
            <person name="Porcelli D."/>
            <person name="Powell J.R."/>
            <person name="Prohaska S."/>
            <person name="Pruitt K."/>
            <person name="Puig M."/>
            <person name="Quesneville H."/>
            <person name="Ram K.R."/>
            <person name="Rand D."/>
            <person name="Rasmussen M.D."/>
            <person name="Reed L.K."/>
            <person name="Reenan R."/>
            <person name="Reily A."/>
            <person name="Remington K.A."/>
            <person name="Rieger T.T."/>
            <person name="Ritchie M.G."/>
            <person name="Robin C."/>
            <person name="Rogers Y.H."/>
            <person name="Rohde C."/>
            <person name="Rozas J."/>
            <person name="Rubenfield M.J."/>
            <person name="Ruiz A."/>
            <person name="Russo S."/>
            <person name="Salzberg S.L."/>
            <person name="Sanchez-Gracia A."/>
            <person name="Saranga D.J."/>
            <person name="Sato H."/>
            <person name="Schaeffer S.W."/>
            <person name="Schatz M.C."/>
            <person name="Schlenke T."/>
            <person name="Schwartz R."/>
            <person name="Segarra C."/>
            <person name="Singh R.S."/>
            <person name="Sirot L."/>
            <person name="Sirota M."/>
            <person name="Sisneros N.B."/>
            <person name="Smith C.D."/>
            <person name="Smith T.F."/>
            <person name="Spieth J."/>
            <person name="Stage D.E."/>
            <person name="Stark A."/>
            <person name="Stephan W."/>
            <person name="Strausberg R.L."/>
            <person name="Strempel S."/>
            <person name="Sturgill D."/>
            <person name="Sutton G."/>
            <person name="Sutton G.G."/>
            <person name="Tao W."/>
            <person name="Teichmann S."/>
            <person name="Tobari Y.N."/>
            <person name="Tomimura Y."/>
            <person name="Tsolas J.M."/>
            <person name="Valente V.L."/>
            <person name="Venter E."/>
            <person name="Venter J.C."/>
            <person name="Vicario S."/>
            <person name="Vieira F.G."/>
            <person name="Vilella A.J."/>
            <person name="Villasante A."/>
            <person name="Walenz B."/>
            <person name="Wang J."/>
            <person name="Wasserman M."/>
            <person name="Watts T."/>
            <person name="Wilson D."/>
            <person name="Wilson R.K."/>
            <person name="Wing R.A."/>
            <person name="Wolfner M.F."/>
            <person name="Wong A."/>
            <person name="Wong G.K."/>
            <person name="Wu C.I."/>
            <person name="Wu G."/>
            <person name="Yamamoto D."/>
            <person name="Yang H.P."/>
            <person name="Yang S.P."/>
            <person name="Yorke J.A."/>
            <person name="Yoshida K."/>
            <person name="Zdobnov E."/>
            <person name="Zhang P."/>
            <person name="Zhang Y."/>
            <person name="Zimin A.V."/>
            <person name="Baldwin J."/>
            <person name="Abdouelleil A."/>
            <person name="Abdulkadir J."/>
            <person name="Abebe A."/>
            <person name="Abera B."/>
            <person name="Abreu J."/>
            <person name="Acer S.C."/>
            <person name="Aftuck L."/>
            <person name="Alexander A."/>
            <person name="An P."/>
            <person name="Anderson E."/>
            <person name="Anderson S."/>
            <person name="Arachi H."/>
            <person name="Azer M."/>
            <person name="Bachantsang P."/>
            <person name="Barry A."/>
            <person name="Bayul T."/>
            <person name="Berlin A."/>
            <person name="Bessette D."/>
            <person name="Bloom T."/>
            <person name="Blye J."/>
            <person name="Boguslavskiy L."/>
            <person name="Bonnet C."/>
            <person name="Boukhgalter B."/>
            <person name="Bourzgui I."/>
            <person name="Brown A."/>
            <person name="Cahill P."/>
            <person name="Channer S."/>
            <person name="Cheshatsang Y."/>
            <person name="Chuda L."/>
            <person name="Citroen M."/>
            <person name="Collymore A."/>
            <person name="Cooke P."/>
            <person name="Costello M."/>
            <person name="D'Aco K."/>
            <person name="Daza R."/>
            <person name="De Haan G."/>
            <person name="DeGray S."/>
            <person name="DeMaso C."/>
            <person name="Dhargay N."/>
            <person name="Dooley K."/>
            <person name="Dooley E."/>
            <person name="Doricent M."/>
            <person name="Dorje P."/>
            <person name="Dorjee K."/>
            <person name="Dupes A."/>
            <person name="Elong R."/>
            <person name="Falk J."/>
            <person name="Farina A."/>
            <person name="Faro S."/>
            <person name="Ferguson D."/>
            <person name="Fisher S."/>
            <person name="Foley C.D."/>
            <person name="Franke A."/>
            <person name="Friedrich D."/>
            <person name="Gadbois L."/>
            <person name="Gearin G."/>
            <person name="Gearin C.R."/>
            <person name="Giannoukos G."/>
            <person name="Goode T."/>
            <person name="Graham J."/>
            <person name="Grandbois E."/>
            <person name="Grewal S."/>
            <person name="Gyaltsen K."/>
            <person name="Hafez N."/>
            <person name="Hagos B."/>
            <person name="Hall J."/>
            <person name="Henson C."/>
            <person name="Hollinger A."/>
            <person name="Honan T."/>
            <person name="Huard M.D."/>
            <person name="Hughes L."/>
            <person name="Hurhula B."/>
            <person name="Husby M.E."/>
            <person name="Kamat A."/>
            <person name="Kanga B."/>
            <person name="Kashin S."/>
            <person name="Khazanovich D."/>
            <person name="Kisner P."/>
            <person name="Lance K."/>
            <person name="Lara M."/>
            <person name="Lee W."/>
            <person name="Lennon N."/>
            <person name="Letendre F."/>
            <person name="LeVine R."/>
            <person name="Lipovsky A."/>
            <person name="Liu X."/>
            <person name="Liu J."/>
            <person name="Liu S."/>
            <person name="Lokyitsang T."/>
            <person name="Lokyitsang Y."/>
            <person name="Lubonja R."/>
            <person name="Lui A."/>
            <person name="MacDonald P."/>
            <person name="Magnisalis V."/>
            <person name="Maru K."/>
            <person name="Matthews C."/>
            <person name="McCusker W."/>
            <person name="McDonough S."/>
            <person name="Mehta T."/>
            <person name="Meldrim J."/>
            <person name="Meneus L."/>
            <person name="Mihai O."/>
            <person name="Mihalev A."/>
            <person name="Mihova T."/>
            <person name="Mittelman R."/>
            <person name="Mlenga V."/>
            <person name="Montmayeur A."/>
            <person name="Mulrain L."/>
            <person name="Navidi A."/>
            <person name="Naylor J."/>
            <person name="Negash T."/>
            <person name="Nguyen T."/>
            <person name="Nguyen N."/>
            <person name="Nicol R."/>
            <person name="Norbu C."/>
            <person name="Norbu N."/>
            <person name="Novod N."/>
            <person name="O'Neill B."/>
            <person name="Osman S."/>
            <person name="Markiewicz E."/>
            <person name="Oyono O.L."/>
            <person name="Patti C."/>
            <person name="Phunkhang P."/>
            <person name="Pierre F."/>
            <person name="Priest M."/>
            <person name="Raghuraman S."/>
            <person name="Rege F."/>
            <person name="Reyes R."/>
            <person name="Rise C."/>
            <person name="Rogov P."/>
            <person name="Ross K."/>
            <person name="Ryan E."/>
            <person name="Settipalli S."/>
            <person name="Shea T."/>
            <person name="Sherpa N."/>
            <person name="Shi L."/>
            <person name="Shih D."/>
            <person name="Sparrow T."/>
            <person name="Spaulding J."/>
            <person name="Stalker J."/>
            <person name="Stange-Thomann N."/>
            <person name="Stavropoulos S."/>
            <person name="Stone C."/>
            <person name="Strader C."/>
            <person name="Tesfaye S."/>
            <person name="Thomson T."/>
            <person name="Thoulutsang Y."/>
            <person name="Thoulutsang D."/>
            <person name="Topham K."/>
            <person name="Topping I."/>
            <person name="Tsamla T."/>
            <person name="Vassiliev H."/>
            <person name="Vo A."/>
            <person name="Wangchuk T."/>
            <person name="Wangdi T."/>
            <person name="Weiand M."/>
            <person name="Wilkinson J."/>
            <person name="Wilson A."/>
            <person name="Yadav S."/>
            <person name="Young G."/>
            <person name="Yu Q."/>
            <person name="Zembek L."/>
            <person name="Zhong D."/>
            <person name="Zimmer A."/>
            <person name="Zwirko Z."/>
            <person name="Jaffe D.B."/>
            <person name="Alvarez P."/>
            <person name="Brockman W."/>
            <person name="Butler J."/>
            <person name="Chin C."/>
            <person name="Gnerre S."/>
            <person name="Grabherr M."/>
            <person name="Kleber M."/>
            <person name="Mauceli E."/>
            <person name="MacCallum I."/>
        </authorList>
    </citation>
    <scope>NUCLEOTIDE SEQUENCE [LARGE SCALE GENOMIC DNA]</scope>
    <source>
        <strain evidence="4">Tucson 15010-1051.87</strain>
    </source>
</reference>
<feature type="compositionally biased region" description="Basic residues" evidence="1">
    <location>
        <begin position="354"/>
        <end position="364"/>
    </location>
</feature>
<feature type="compositionally biased region" description="Gly residues" evidence="1">
    <location>
        <begin position="702"/>
        <end position="721"/>
    </location>
</feature>
<evidence type="ECO:0000313" key="3">
    <source>
        <dbReference type="EMBL" id="EDW70761.2"/>
    </source>
</evidence>
<gene>
    <name evidence="3" type="primary">Dvir\GJ11362</name>
    <name evidence="3" type="ORF">Dvir_GJ11362</name>
</gene>
<feature type="compositionally biased region" description="Gly residues" evidence="1">
    <location>
        <begin position="556"/>
        <end position="569"/>
    </location>
</feature>
<feature type="compositionally biased region" description="Basic and acidic residues" evidence="1">
    <location>
        <begin position="303"/>
        <end position="316"/>
    </location>
</feature>
<feature type="compositionally biased region" description="Basic and acidic residues" evidence="1">
    <location>
        <begin position="532"/>
        <end position="543"/>
    </location>
</feature>
<feature type="compositionally biased region" description="Low complexity" evidence="1">
    <location>
        <begin position="478"/>
        <end position="508"/>
    </location>
</feature>
<evidence type="ECO:0000256" key="2">
    <source>
        <dbReference type="SAM" id="Phobius"/>
    </source>
</evidence>
<keyword evidence="2" id="KW-0472">Membrane</keyword>
<keyword evidence="4" id="KW-1185">Reference proteome</keyword>
<feature type="compositionally biased region" description="Basic and acidic residues" evidence="1">
    <location>
        <begin position="610"/>
        <end position="623"/>
    </location>
</feature>
<dbReference type="Proteomes" id="UP000008792">
    <property type="component" value="Unassembled WGS sequence"/>
</dbReference>
<feature type="compositionally biased region" description="Low complexity" evidence="1">
    <location>
        <begin position="692"/>
        <end position="701"/>
    </location>
</feature>
<name>B4LIH4_DROVI</name>
<proteinExistence type="predicted"/>
<dbReference type="eggNOG" id="ENOG502T6V9">
    <property type="taxonomic scope" value="Eukaryota"/>
</dbReference>
<feature type="transmembrane region" description="Helical" evidence="2">
    <location>
        <begin position="209"/>
        <end position="230"/>
    </location>
</feature>
<dbReference type="InParanoid" id="B4LIH4"/>
<feature type="region of interest" description="Disordered" evidence="1">
    <location>
        <begin position="684"/>
        <end position="760"/>
    </location>
</feature>
<feature type="transmembrane region" description="Helical" evidence="2">
    <location>
        <begin position="52"/>
        <end position="74"/>
    </location>
</feature>
<feature type="compositionally biased region" description="Gly residues" evidence="1">
    <location>
        <begin position="624"/>
        <end position="635"/>
    </location>
</feature>
<dbReference type="HOGENOM" id="CLU_321130_0_0_1"/>
<feature type="region of interest" description="Disordered" evidence="1">
    <location>
        <begin position="250"/>
        <end position="635"/>
    </location>
</feature>
<dbReference type="EMBL" id="CH940647">
    <property type="protein sequence ID" value="EDW70761.2"/>
    <property type="molecule type" value="Genomic_DNA"/>
</dbReference>
<sequence length="858" mass="89460">MSATYENYVYYKKARRRFSIKTYILLFVWQILAILQWAVVCLIDEIRDFFIEYYYICFVAFILAVLLFGIFIFVEKLRYIPVLNFIICLIIVELQIIALFALVARTYWMDLIIFFVICFVLLWLFILIGSVLPRKLDLTLDVAILFIVGFLFLAIAIYFLMYRFLVHQVEIHSYIVFEVAVTIIILFFVMYHAQTINGGRFAEMRLNDALLGSLILFHDFLIIYWLTFYWQILERPFTPDDWEYFSTMTDTSSTASTTPKDYKDKGDANKVQGQRHLDDDQDDNEDEVEDKDADDGQEDDKEEDVKKVKSRGRDRDQEQEEDAEEDEAPNANRRRKPSYNTGGDDDRGTGSKRGPSKASRRRLYSPKNPKLNARENPDAGSDADASSGHVAGVVSGDKADGAAGGVVDNEPKSARINAVGDKLAVDDARSSSVTTVEGAEPGAAADEDGALSVGASAEESKANDGAVEDAERLNVDLASGAAEHGQHAEAANDASGAGAGAGADADGGANMGGDEQEGIVSAGVDGAAGEDNSDRKDSVDPLGRDQYSGNISAGNDPGGAAGGDVGGDVGSIVAGDDAGDVRDVSGAASDVGGDLRDISGATGGAAGGKTDGDVADEARRDVGGDVGADVGGDIGNVVGGDVGGDVRDLSVATAGATDAAAGGNAGGDFGNDVGDAVERVVGGDVGGDVRDVSNATDAAAGGNTGGEFGNDIGGDTGGNAVVGGDQPVGGDPVVGAADPVGGAGSGASEIEDTGSHGGRVIEGEVGANAVTETGVNPDIYIRPEETGSAGADGDTGSYVNNAAGADTNEPANGHVDGPDGNPEYTGKEADGVGDEGINAGGSDGDFNGRAERRGKRKI</sequence>
<feature type="compositionally biased region" description="Acidic residues" evidence="1">
    <location>
        <begin position="279"/>
        <end position="302"/>
    </location>
</feature>
<accession>B4LIH4</accession>
<feature type="transmembrane region" description="Helical" evidence="2">
    <location>
        <begin position="144"/>
        <end position="165"/>
    </location>
</feature>
<feature type="transmembrane region" description="Helical" evidence="2">
    <location>
        <begin position="111"/>
        <end position="132"/>
    </location>
</feature>
<feature type="compositionally biased region" description="Acidic residues" evidence="1">
    <location>
        <begin position="317"/>
        <end position="328"/>
    </location>
</feature>
<feature type="compositionally biased region" description="Low complexity" evidence="1">
    <location>
        <begin position="722"/>
        <end position="740"/>
    </location>
</feature>